<dbReference type="Pfam" id="PF00931">
    <property type="entry name" value="NB-ARC"/>
    <property type="match status" value="1"/>
</dbReference>
<dbReference type="SUPFAM" id="SSF52058">
    <property type="entry name" value="L domain-like"/>
    <property type="match status" value="1"/>
</dbReference>
<dbReference type="FunFam" id="3.80.10.10:FF:000386">
    <property type="entry name" value="Disease resistance protein RPS4"/>
    <property type="match status" value="1"/>
</dbReference>
<dbReference type="InterPro" id="IPR027417">
    <property type="entry name" value="P-loop_NTPase"/>
</dbReference>
<keyword evidence="2" id="KW-0677">Repeat</keyword>
<evidence type="ECO:0000256" key="1">
    <source>
        <dbReference type="ARBA" id="ARBA00022614"/>
    </source>
</evidence>
<keyword evidence="3" id="KW-0472">Membrane</keyword>
<evidence type="ECO:0000256" key="3">
    <source>
        <dbReference type="SAM" id="Phobius"/>
    </source>
</evidence>
<feature type="domain" description="NB-ARC" evidence="4">
    <location>
        <begin position="1"/>
        <end position="148"/>
    </location>
</feature>
<keyword evidence="1" id="KW-0433">Leucine-rich repeat</keyword>
<dbReference type="InterPro" id="IPR011713">
    <property type="entry name" value="Leu-rich_rpt_3"/>
</dbReference>
<dbReference type="InterPro" id="IPR036390">
    <property type="entry name" value="WH_DNA-bd_sf"/>
</dbReference>
<keyword evidence="3" id="KW-1133">Transmembrane helix</keyword>
<dbReference type="EMBL" id="AY064017">
    <property type="protein sequence ID" value="AAL36373.1"/>
    <property type="molecule type" value="mRNA"/>
</dbReference>
<dbReference type="Gene3D" id="3.80.10.10">
    <property type="entry name" value="Ribonuclease Inhibitor"/>
    <property type="match status" value="2"/>
</dbReference>
<feature type="transmembrane region" description="Helical" evidence="3">
    <location>
        <begin position="851"/>
        <end position="873"/>
    </location>
</feature>
<proteinExistence type="evidence at transcript level"/>
<protein>
    <submittedName>
        <fullName evidence="6">Putative disease resistance protein</fullName>
    </submittedName>
</protein>
<dbReference type="FunFam" id="1.10.8.430:FF:000002">
    <property type="entry name" value="Disease resistance protein (TIR-NBS-LRR class)"/>
    <property type="match status" value="1"/>
</dbReference>
<dbReference type="GO" id="GO:0043531">
    <property type="term" value="F:ADP binding"/>
    <property type="evidence" value="ECO:0007669"/>
    <property type="project" value="InterPro"/>
</dbReference>
<dbReference type="Pfam" id="PF23282">
    <property type="entry name" value="WHD_ROQ1"/>
    <property type="match status" value="1"/>
</dbReference>
<reference evidence="6" key="1">
    <citation type="submission" date="2001-11" db="EMBL/GenBank/DDBJ databases">
        <title>Arabidopsis Full Length cDNA Clones.</title>
        <authorList>
            <person name="Yamada K."/>
            <person name="Liu S.X."/>
            <person name="Sakano H."/>
            <person name="Pham P.K."/>
            <person name="Banh J."/>
            <person name="Chung M.K."/>
            <person name="Goldsmith A.D."/>
            <person name="Lee J.M."/>
            <person name="Quach H.L."/>
            <person name="Toriumi M."/>
            <person name="Yu G."/>
            <person name="Bowser L."/>
            <person name="Carninci P."/>
            <person name="Chen H."/>
            <person name="Cheuk R."/>
            <person name="Hayashizaki Y."/>
            <person name="Ishida J."/>
            <person name="Jones T."/>
            <person name="Kamiya A."/>
            <person name="Karlin-Neumann G."/>
            <person name="Kawai J."/>
            <person name="Kim C."/>
            <person name="Lam B."/>
            <person name="Lin J."/>
            <person name="Miranda M."/>
            <person name="Narusaka M."/>
            <person name="Nguyen M."/>
            <person name="Palm C.J."/>
            <person name="Sakurai T."/>
            <person name="Satou M."/>
            <person name="Seki M."/>
            <person name="Shinn P."/>
            <person name="Southwick A."/>
            <person name="Shinozaki K."/>
            <person name="Davis R.W."/>
            <person name="Ecker J.R."/>
            <person name="Theologis A."/>
        </authorList>
    </citation>
    <scope>NUCLEOTIDE SEQUENCE</scope>
</reference>
<dbReference type="InterPro" id="IPR058192">
    <property type="entry name" value="WHD_ROQ1-like"/>
</dbReference>
<name>Q8VZL9_ARATH</name>
<dbReference type="SUPFAM" id="SSF46785">
    <property type="entry name" value="Winged helix' DNA-binding domain"/>
    <property type="match status" value="1"/>
</dbReference>
<dbReference type="PANTHER" id="PTHR11017:SF542">
    <property type="entry name" value="DISEASE RESISTANCE PROTEIN (TIR-NBS-LRR CLASS) FAMILY"/>
    <property type="match status" value="1"/>
</dbReference>
<dbReference type="PANTHER" id="PTHR11017">
    <property type="entry name" value="LEUCINE-RICH REPEAT-CONTAINING PROTEIN"/>
    <property type="match status" value="1"/>
</dbReference>
<dbReference type="InterPro" id="IPR042197">
    <property type="entry name" value="Apaf_helical"/>
</dbReference>
<dbReference type="AlphaFoldDB" id="Q8VZL9"/>
<dbReference type="InterPro" id="IPR002182">
    <property type="entry name" value="NB-ARC"/>
</dbReference>
<dbReference type="PRINTS" id="PR00364">
    <property type="entry name" value="DISEASERSIST"/>
</dbReference>
<dbReference type="Gene3D" id="1.10.8.430">
    <property type="entry name" value="Helical domain of apoptotic protease-activating factors"/>
    <property type="match status" value="1"/>
</dbReference>
<keyword evidence="3" id="KW-0812">Transmembrane</keyword>
<evidence type="ECO:0000259" key="5">
    <source>
        <dbReference type="Pfam" id="PF23282"/>
    </source>
</evidence>
<accession>Q8VZL9</accession>
<gene>
    <name evidence="6" type="ordered locus">At5g40920</name>
</gene>
<evidence type="ECO:0000256" key="2">
    <source>
        <dbReference type="ARBA" id="ARBA00022737"/>
    </source>
</evidence>
<dbReference type="GO" id="GO:0006952">
    <property type="term" value="P:defense response"/>
    <property type="evidence" value="ECO:0007669"/>
    <property type="project" value="InterPro"/>
</dbReference>
<evidence type="ECO:0000259" key="4">
    <source>
        <dbReference type="Pfam" id="PF00931"/>
    </source>
</evidence>
<dbReference type="Pfam" id="PF07725">
    <property type="entry name" value="LRR_3"/>
    <property type="match status" value="1"/>
</dbReference>
<organism evidence="6">
    <name type="scientific">Arabidopsis thaliana</name>
    <name type="common">Mouse-ear cress</name>
    <dbReference type="NCBI Taxonomy" id="3702"/>
    <lineage>
        <taxon>Eukaryota</taxon>
        <taxon>Viridiplantae</taxon>
        <taxon>Streptophyta</taxon>
        <taxon>Embryophyta</taxon>
        <taxon>Tracheophyta</taxon>
        <taxon>Spermatophyta</taxon>
        <taxon>Magnoliopsida</taxon>
        <taxon>eudicotyledons</taxon>
        <taxon>Gunneridae</taxon>
        <taxon>Pentapetalae</taxon>
        <taxon>rosids</taxon>
        <taxon>malvids</taxon>
        <taxon>Brassicales</taxon>
        <taxon>Brassicaceae</taxon>
        <taxon>Camelineae</taxon>
        <taxon>Arabidopsis</taxon>
    </lineage>
</organism>
<sequence length="876" mass="98554">MIGIWGPAGIGKTTIARALFNQLFTGFRHSCFMGNIDVNNYDSKLRLHNMLLSKILNQKDMKIHHLGAIEEWLRNQRVLIVLDDVDDLEQLEVLAKESFWFGPGSRVIVTLKDKKILMAHGINDIYHVDYPSQKKALEIFCLSAFKQSSPQDGFEELARKVVELCGNLPLALRVVGSSFYGESEDEWRLQLYGIETNLDRKIEHVLRVGYDKLLEKHQSLFLHIACFFNHESVDYVSTMLADSTLDVENGLKTLAAKSLVHISTHGLVRMHCLLQQLGRQVVVQQSGEPGKRQFLVEAKEIRDVLANETGTGSIIGISFDMSKIGEFSIRKRVFEGMHNLKFLKFYNGNVSLLEDMKYLPRLRLLHWDSYPRKRLPLTFQPECLVELYLVSSKLEKLWGGIQPLTNLKKINLEYSSNLKEIPNLSKATNLETLRLTGCESLMEIPSSISNLHKLEVLDASGCSKLHVIPTKINLSSLKMVGMDDCSRLRSFPDISTNIKILSIRGTKIKEFPASIVGGLGILLIGSRSLKRLTHVPESVSYLDLSHSDIKMIPDYVIGLPHLQHLTIGNCRKLVSIEGHSPSLESIVAYRCISLESMCCSFHRPILKLEFYNCLKLDNESKRRIILHSGHRIIFLTGNEVPAQFTHQTRGNSITISLSPGGEESFSVSSRFRACLVLSPSKNSPYSDINCFLRTKQGVEINSTAKSIYSSPPNRSLSEYLLIFFGDIFPEANRCLMDVTPNEIVFEFSSSSAKTMECGVQILAEGGQNCSVVEMGHSETGGNRNHLTDVLKVSQVETIKNSNNTGHWSWLLGKKKTELSSTLVSGSSDDTLMRHHEPEAVQLSNDENTRNLSRLLCIVSLVISVLLLFHCFFLQMQ</sequence>
<evidence type="ECO:0000313" key="6">
    <source>
        <dbReference type="EMBL" id="AAL36373.1"/>
    </source>
</evidence>
<dbReference type="SUPFAM" id="SSF52540">
    <property type="entry name" value="P-loop containing nucleoside triphosphate hydrolases"/>
    <property type="match status" value="1"/>
</dbReference>
<dbReference type="ExpressionAtlas" id="Q8VZL9">
    <property type="expression patterns" value="baseline and differential"/>
</dbReference>
<dbReference type="InterPro" id="IPR032675">
    <property type="entry name" value="LRR_dom_sf"/>
</dbReference>
<feature type="domain" description="Disease resistance protein Roq1-like winged-helix" evidence="5">
    <location>
        <begin position="215"/>
        <end position="286"/>
    </location>
</feature>
<dbReference type="InterPro" id="IPR044974">
    <property type="entry name" value="Disease_R_plants"/>
</dbReference>
<dbReference type="Gene3D" id="3.40.50.300">
    <property type="entry name" value="P-loop containing nucleotide triphosphate hydrolases"/>
    <property type="match status" value="1"/>
</dbReference>